<organism evidence="2 3">
    <name type="scientific">Acaromyces ingoldii</name>
    <dbReference type="NCBI Taxonomy" id="215250"/>
    <lineage>
        <taxon>Eukaryota</taxon>
        <taxon>Fungi</taxon>
        <taxon>Dikarya</taxon>
        <taxon>Basidiomycota</taxon>
        <taxon>Ustilaginomycotina</taxon>
        <taxon>Exobasidiomycetes</taxon>
        <taxon>Exobasidiales</taxon>
        <taxon>Cryptobasidiaceae</taxon>
        <taxon>Acaromyces</taxon>
    </lineage>
</organism>
<name>A0A316YPA0_9BASI</name>
<dbReference type="GeneID" id="37047512"/>
<dbReference type="InParanoid" id="A0A316YPA0"/>
<evidence type="ECO:0000256" key="1">
    <source>
        <dbReference type="SAM" id="MobiDB-lite"/>
    </source>
</evidence>
<dbReference type="Proteomes" id="UP000245768">
    <property type="component" value="Unassembled WGS sequence"/>
</dbReference>
<sequence>MVLGYGGKKNAATSGSGSGDAHEAQMMASLRLMHQRSQALYETINVDKPSDLSILRLGSIGARSEGIRQAVMSAASDVRATKTLSAAQVNEITSFVAKNMVELIERSMELSRGLLRERCESLGMGFPTAVKMALARLRDAVKDLNEALEAACPAEQLEEVKEIDKRCLDPVVDTIKAYASVPAAPA</sequence>
<gene>
    <name evidence="2" type="ORF">FA10DRAFT_60093</name>
</gene>
<accession>A0A316YPA0</accession>
<keyword evidence="3" id="KW-1185">Reference proteome</keyword>
<reference evidence="2 3" key="1">
    <citation type="journal article" date="2018" name="Mol. Biol. Evol.">
        <title>Broad Genomic Sampling Reveals a Smut Pathogenic Ancestry of the Fungal Clade Ustilaginomycotina.</title>
        <authorList>
            <person name="Kijpornyongpan T."/>
            <person name="Mondo S.J."/>
            <person name="Barry K."/>
            <person name="Sandor L."/>
            <person name="Lee J."/>
            <person name="Lipzen A."/>
            <person name="Pangilinan J."/>
            <person name="LaButti K."/>
            <person name="Hainaut M."/>
            <person name="Henrissat B."/>
            <person name="Grigoriev I.V."/>
            <person name="Spatafora J.W."/>
            <person name="Aime M.C."/>
        </authorList>
    </citation>
    <scope>NUCLEOTIDE SEQUENCE [LARGE SCALE GENOMIC DNA]</scope>
    <source>
        <strain evidence="2 3">MCA 4198</strain>
    </source>
</reference>
<feature type="region of interest" description="Disordered" evidence="1">
    <location>
        <begin position="1"/>
        <end position="20"/>
    </location>
</feature>
<evidence type="ECO:0000313" key="2">
    <source>
        <dbReference type="EMBL" id="PWN91109.1"/>
    </source>
</evidence>
<dbReference type="AlphaFoldDB" id="A0A316YPA0"/>
<evidence type="ECO:0000313" key="3">
    <source>
        <dbReference type="Proteomes" id="UP000245768"/>
    </source>
</evidence>
<proteinExistence type="predicted"/>
<protein>
    <submittedName>
        <fullName evidence="2">Uncharacterized protein</fullName>
    </submittedName>
</protein>
<dbReference type="EMBL" id="KZ819635">
    <property type="protein sequence ID" value="PWN91109.1"/>
    <property type="molecule type" value="Genomic_DNA"/>
</dbReference>
<dbReference type="RefSeq" id="XP_025378307.1">
    <property type="nucleotide sequence ID" value="XM_025525596.1"/>
</dbReference>